<proteinExistence type="predicted"/>
<name>A0ABU9B299_9BACT</name>
<accession>A0ABU9B299</accession>
<evidence type="ECO:0000256" key="2">
    <source>
        <dbReference type="SAM" id="Phobius"/>
    </source>
</evidence>
<keyword evidence="2" id="KW-0472">Membrane</keyword>
<dbReference type="Proteomes" id="UP001371305">
    <property type="component" value="Unassembled WGS sequence"/>
</dbReference>
<feature type="region of interest" description="Disordered" evidence="1">
    <location>
        <begin position="227"/>
        <end position="268"/>
    </location>
</feature>
<keyword evidence="2" id="KW-0812">Transmembrane</keyword>
<reference evidence="3 4" key="1">
    <citation type="submission" date="2024-04" db="EMBL/GenBank/DDBJ databases">
        <title>Luteolibacter sp. isolated from soil.</title>
        <authorList>
            <person name="An J."/>
        </authorList>
    </citation>
    <scope>NUCLEOTIDE SEQUENCE [LARGE SCALE GENOMIC DNA]</scope>
    <source>
        <strain evidence="3 4">Y139</strain>
    </source>
</reference>
<feature type="transmembrane region" description="Helical" evidence="2">
    <location>
        <begin position="139"/>
        <end position="160"/>
    </location>
</feature>
<organism evidence="3 4">
    <name type="scientific">Luteolibacter soli</name>
    <dbReference type="NCBI Taxonomy" id="3135280"/>
    <lineage>
        <taxon>Bacteria</taxon>
        <taxon>Pseudomonadati</taxon>
        <taxon>Verrucomicrobiota</taxon>
        <taxon>Verrucomicrobiia</taxon>
        <taxon>Verrucomicrobiales</taxon>
        <taxon>Verrucomicrobiaceae</taxon>
        <taxon>Luteolibacter</taxon>
    </lineage>
</organism>
<dbReference type="Pfam" id="PF03929">
    <property type="entry name" value="PepSY_TM"/>
    <property type="match status" value="1"/>
</dbReference>
<dbReference type="PANTHER" id="PTHR34219">
    <property type="entry name" value="IRON-REGULATED INNER MEMBRANE PROTEIN-RELATED"/>
    <property type="match status" value="1"/>
</dbReference>
<feature type="transmembrane region" description="Helical" evidence="2">
    <location>
        <begin position="12"/>
        <end position="36"/>
    </location>
</feature>
<evidence type="ECO:0000313" key="3">
    <source>
        <dbReference type="EMBL" id="MEK7954021.1"/>
    </source>
</evidence>
<gene>
    <name evidence="3" type="ORF">WKV53_26125</name>
</gene>
<dbReference type="EMBL" id="JBBUKT010000015">
    <property type="protein sequence ID" value="MEK7954021.1"/>
    <property type="molecule type" value="Genomic_DNA"/>
</dbReference>
<feature type="compositionally biased region" description="Gly residues" evidence="1">
    <location>
        <begin position="233"/>
        <end position="262"/>
    </location>
</feature>
<protein>
    <submittedName>
        <fullName evidence="3">PepSY-associated TM helix domain-containing protein</fullName>
    </submittedName>
</protein>
<keyword evidence="4" id="KW-1185">Reference proteome</keyword>
<feature type="transmembrane region" description="Helical" evidence="2">
    <location>
        <begin position="358"/>
        <end position="379"/>
    </location>
</feature>
<evidence type="ECO:0000256" key="1">
    <source>
        <dbReference type="SAM" id="MobiDB-lite"/>
    </source>
</evidence>
<dbReference type="InterPro" id="IPR005625">
    <property type="entry name" value="PepSY-ass_TM"/>
</dbReference>
<comment type="caution">
    <text evidence="3">The sequence shown here is derived from an EMBL/GenBank/DDBJ whole genome shotgun (WGS) entry which is preliminary data.</text>
</comment>
<dbReference type="RefSeq" id="WP_341407787.1">
    <property type="nucleotide sequence ID" value="NZ_JBBUKT010000015.1"/>
</dbReference>
<keyword evidence="2" id="KW-1133">Transmembrane helix</keyword>
<sequence>MFQRFRKLVFWLHLVAGVAAGLVILVMASTGVLLSFERQLTTAADGFEFSTSGEKLPPEALTASLQAAGLKGATGLTLSSDATKPAAFQFGKEKTVFVHPVTGEVLGEGGKKTRSFFKFVTGLHRWLAMAGPAQEAGKSITAAAALVFLFLIPSGLLLWIPKRWTRQGVKAITTIQPQLKGRARDWNWHNVLGIWFALPLLVITTTGVVMGYPWANGLLFKLAGETAPPAGGPPGGRGGPQGGREGQQGGRGGPQGERGGSQPGVSTTGWNQALAAVTANRSGWETIQFQFPAGKEIVFQVSNSHRGRPDLRESVTVDLGTAAIIKAEGFSQMSQGKRWRNWVRWIHTGEAGGWAGQLLAGLTAMAAATLVWTGLALSWRRWRRSRAKAKA</sequence>
<feature type="transmembrane region" description="Helical" evidence="2">
    <location>
        <begin position="192"/>
        <end position="215"/>
    </location>
</feature>
<evidence type="ECO:0000313" key="4">
    <source>
        <dbReference type="Proteomes" id="UP001371305"/>
    </source>
</evidence>